<dbReference type="Pfam" id="PF01425">
    <property type="entry name" value="Amidase"/>
    <property type="match status" value="1"/>
</dbReference>
<proteinExistence type="predicted"/>
<evidence type="ECO:0000313" key="4">
    <source>
        <dbReference type="Proteomes" id="UP001140453"/>
    </source>
</evidence>
<sequence length="535" mass="58036">MASPESSTEPMYPLLLPAHAYQALLHSKQLTSEDLVVSFLDQIDRHNTNGLKLKAIISVCPRNIALTRARMLDKERKQGTVRSELHGIPIILKVQRGYVYKRANAKNTSDAEVIILTDSVQDAIVTSPSLGMGTSAGATAIATLKAKRNATIVEKLLDAGVIVLGKGNLTEICGMKSDNTPIGWSAHGGQTLSPHRRPDLPEEDQAVPGGSSVGSAVAIAAGFAPLALGTETGGSNVFPASMSGLYGLTLPDGSVPIDGVHRISASYDRLGLMARHPRDIAILAEVLLAHQERSRNEERNIGECLKGLSIGILESEWGTDPSAKWKWGSEEVKQKYGSAAEEMKKLGARVVFPLENPPQPSMLQYEGERVHSVSYHEFSGVFQSFISTNFEHNPILTNLADLVAWNEANADLAMPEPYSGQTELIKCLNDRMTPSTHLAAFTELRRLAREEGLARLMREQDLDIVVSASDASLISFSSCAGWPVATVPVGNLAKNDQPWGLFALPRDGKMSTLIRFMQGFHDGFKGVNRPTRPFE</sequence>
<gene>
    <name evidence="3" type="ORF">N0V93_003040</name>
</gene>
<dbReference type="AlphaFoldDB" id="A0A9W8YVX2"/>
<keyword evidence="4" id="KW-1185">Reference proteome</keyword>
<dbReference type="PANTHER" id="PTHR42678">
    <property type="entry name" value="AMIDASE"/>
    <property type="match status" value="1"/>
</dbReference>
<accession>A0A9W8YVX2</accession>
<feature type="region of interest" description="Disordered" evidence="1">
    <location>
        <begin position="186"/>
        <end position="208"/>
    </location>
</feature>
<dbReference type="InterPro" id="IPR036928">
    <property type="entry name" value="AS_sf"/>
</dbReference>
<dbReference type="OrthoDB" id="566138at2759"/>
<protein>
    <recommendedName>
        <fullName evidence="2">Amidase domain-containing protein</fullName>
    </recommendedName>
</protein>
<name>A0A9W8YVX2_9PEZI</name>
<dbReference type="Gene3D" id="3.90.1300.10">
    <property type="entry name" value="Amidase signature (AS) domain"/>
    <property type="match status" value="1"/>
</dbReference>
<dbReference type="Proteomes" id="UP001140453">
    <property type="component" value="Unassembled WGS sequence"/>
</dbReference>
<dbReference type="SUPFAM" id="SSF75304">
    <property type="entry name" value="Amidase signature (AS) enzymes"/>
    <property type="match status" value="1"/>
</dbReference>
<reference evidence="3" key="1">
    <citation type="submission" date="2022-10" db="EMBL/GenBank/DDBJ databases">
        <title>Tapping the CABI collections for fungal endophytes: first genome assemblies for Collariella, Neodidymelliopsis, Ascochyta clinopodiicola, Didymella pomorum, Didymosphaeria variabile, Neocosmospora piperis and Neocucurbitaria cava.</title>
        <authorList>
            <person name="Hill R."/>
        </authorList>
    </citation>
    <scope>NUCLEOTIDE SEQUENCE</scope>
    <source>
        <strain evidence="3">IMI 355082</strain>
    </source>
</reference>
<evidence type="ECO:0000256" key="1">
    <source>
        <dbReference type="SAM" id="MobiDB-lite"/>
    </source>
</evidence>
<organism evidence="3 4">
    <name type="scientific">Gnomoniopsis smithogilvyi</name>
    <dbReference type="NCBI Taxonomy" id="1191159"/>
    <lineage>
        <taxon>Eukaryota</taxon>
        <taxon>Fungi</taxon>
        <taxon>Dikarya</taxon>
        <taxon>Ascomycota</taxon>
        <taxon>Pezizomycotina</taxon>
        <taxon>Sordariomycetes</taxon>
        <taxon>Sordariomycetidae</taxon>
        <taxon>Diaporthales</taxon>
        <taxon>Gnomoniaceae</taxon>
        <taxon>Gnomoniopsis</taxon>
    </lineage>
</organism>
<dbReference type="PANTHER" id="PTHR42678:SF34">
    <property type="entry name" value="OS04G0183300 PROTEIN"/>
    <property type="match status" value="1"/>
</dbReference>
<comment type="caution">
    <text evidence="3">The sequence shown here is derived from an EMBL/GenBank/DDBJ whole genome shotgun (WGS) entry which is preliminary data.</text>
</comment>
<dbReference type="InterPro" id="IPR023631">
    <property type="entry name" value="Amidase_dom"/>
</dbReference>
<feature type="domain" description="Amidase" evidence="2">
    <location>
        <begin position="131"/>
        <end position="468"/>
    </location>
</feature>
<evidence type="ECO:0000313" key="3">
    <source>
        <dbReference type="EMBL" id="KAJ4393825.1"/>
    </source>
</evidence>
<dbReference type="EMBL" id="JAPEVB010000002">
    <property type="protein sequence ID" value="KAJ4393825.1"/>
    <property type="molecule type" value="Genomic_DNA"/>
</dbReference>
<evidence type="ECO:0000259" key="2">
    <source>
        <dbReference type="Pfam" id="PF01425"/>
    </source>
</evidence>